<organism evidence="1 2">
    <name type="scientific">Rhizobium etli (strain CIAT 652)</name>
    <dbReference type="NCBI Taxonomy" id="491916"/>
    <lineage>
        <taxon>Bacteria</taxon>
        <taxon>Pseudomonadati</taxon>
        <taxon>Pseudomonadota</taxon>
        <taxon>Alphaproteobacteria</taxon>
        <taxon>Hyphomicrobiales</taxon>
        <taxon>Rhizobiaceae</taxon>
        <taxon>Rhizobium/Agrobacterium group</taxon>
        <taxon>Rhizobium</taxon>
    </lineage>
</organism>
<dbReference type="EMBL" id="CP001077">
    <property type="protein sequence ID" value="ACE94573.1"/>
    <property type="molecule type" value="Genomic_DNA"/>
</dbReference>
<geneLocation type="plasmid" evidence="1 2">
    <name>pC</name>
</geneLocation>
<dbReference type="HOGENOM" id="CLU_2685232_0_0_5"/>
<name>B3Q5U2_RHIE6</name>
<evidence type="ECO:0000313" key="1">
    <source>
        <dbReference type="EMBL" id="ACE94573.1"/>
    </source>
</evidence>
<accession>B3Q5U2</accession>
<gene>
    <name evidence="1" type="ordered locus">RHECIAT_PC0000495</name>
</gene>
<dbReference type="KEGG" id="rec:RHECIAT_PC0000495"/>
<keyword evidence="1" id="KW-0614">Plasmid</keyword>
<reference evidence="1 2" key="1">
    <citation type="submission" date="2008-04" db="EMBL/GenBank/DDBJ databases">
        <title>Genome diversity and DNA divergence of Rhizobium etli.</title>
        <authorList>
            <person name="Gonzalez V."/>
            <person name="Acosta J.L."/>
            <person name="Santamaria R.I."/>
            <person name="Bustos P."/>
            <person name="Hernandez-Gonzalez I.L."/>
            <person name="Fernandez J.L."/>
            <person name="Diaz R."/>
            <person name="Flores M."/>
            <person name="Mora J."/>
            <person name="Palacios R."/>
            <person name="Davila G."/>
        </authorList>
    </citation>
    <scope>NUCLEOTIDE SEQUENCE [LARGE SCALE GENOMIC DNA]</scope>
    <source>
        <strain evidence="2">CIAT 652</strain>
        <plasmid evidence="2">Plasmid pC</plasmid>
    </source>
</reference>
<evidence type="ECO:0000313" key="2">
    <source>
        <dbReference type="Proteomes" id="UP000008817"/>
    </source>
</evidence>
<protein>
    <submittedName>
        <fullName evidence="1">Uncharacterized protein</fullName>
    </submittedName>
</protein>
<sequence length="74" mass="8030">MADRFLAATYAAVVRSAMVGTALPVARSAGGLVQLRRGRSARMEPMVLWRRDTDFARGYRRVGLRGAPASGSTY</sequence>
<dbReference type="AlphaFoldDB" id="B3Q5U2"/>
<proteinExistence type="predicted"/>
<dbReference type="Proteomes" id="UP000008817">
    <property type="component" value="Plasmid pC"/>
</dbReference>